<dbReference type="GO" id="GO:0007165">
    <property type="term" value="P:signal transduction"/>
    <property type="evidence" value="ECO:0007669"/>
    <property type="project" value="InterPro"/>
</dbReference>
<feature type="domain" description="TIR" evidence="2">
    <location>
        <begin position="856"/>
        <end position="1018"/>
    </location>
</feature>
<feature type="region of interest" description="Disordered" evidence="1">
    <location>
        <begin position="394"/>
        <end position="433"/>
    </location>
</feature>
<keyword evidence="4" id="KW-1185">Reference proteome</keyword>
<dbReference type="SUPFAM" id="SSF52200">
    <property type="entry name" value="Toll/Interleukin receptor TIR domain"/>
    <property type="match status" value="1"/>
</dbReference>
<dbReference type="InterPro" id="IPR035897">
    <property type="entry name" value="Toll_tir_struct_dom_sf"/>
</dbReference>
<feature type="compositionally biased region" description="Polar residues" evidence="1">
    <location>
        <begin position="715"/>
        <end position="730"/>
    </location>
</feature>
<accession>A0A0S4QKC1</accession>
<dbReference type="InterPro" id="IPR045431">
    <property type="entry name" value="EAD2"/>
</dbReference>
<feature type="compositionally biased region" description="Low complexity" evidence="1">
    <location>
        <begin position="224"/>
        <end position="243"/>
    </location>
</feature>
<feature type="compositionally biased region" description="Low complexity" evidence="1">
    <location>
        <begin position="394"/>
        <end position="403"/>
    </location>
</feature>
<feature type="region of interest" description="Disordered" evidence="1">
    <location>
        <begin position="503"/>
        <end position="536"/>
    </location>
</feature>
<dbReference type="Proteomes" id="UP000198802">
    <property type="component" value="Unassembled WGS sequence"/>
</dbReference>
<evidence type="ECO:0000313" key="3">
    <source>
        <dbReference type="EMBL" id="CUU56000.1"/>
    </source>
</evidence>
<dbReference type="PANTHER" id="PTHR48125:SF10">
    <property type="entry name" value="OS12G0136300 PROTEIN"/>
    <property type="match status" value="1"/>
</dbReference>
<dbReference type="Gene3D" id="3.40.50.300">
    <property type="entry name" value="P-loop containing nucleotide triphosphate hydrolases"/>
    <property type="match status" value="1"/>
</dbReference>
<reference evidence="4" key="1">
    <citation type="submission" date="2015-11" db="EMBL/GenBank/DDBJ databases">
        <authorList>
            <person name="Varghese N."/>
        </authorList>
    </citation>
    <scope>NUCLEOTIDE SEQUENCE [LARGE SCALE GENOMIC DNA]</scope>
    <source>
        <strain evidence="4">DSM 45899</strain>
    </source>
</reference>
<gene>
    <name evidence="3" type="ORF">Ga0074812_106255</name>
</gene>
<dbReference type="AlphaFoldDB" id="A0A0S4QKC1"/>
<evidence type="ECO:0000313" key="4">
    <source>
        <dbReference type="Proteomes" id="UP000198802"/>
    </source>
</evidence>
<dbReference type="Pfam" id="PF19956">
    <property type="entry name" value="EAD2"/>
    <property type="match status" value="1"/>
</dbReference>
<dbReference type="PROSITE" id="PS50104">
    <property type="entry name" value="TIR"/>
    <property type="match status" value="1"/>
</dbReference>
<feature type="region of interest" description="Disordered" evidence="1">
    <location>
        <begin position="663"/>
        <end position="730"/>
    </location>
</feature>
<dbReference type="EMBL" id="FAOZ01000006">
    <property type="protein sequence ID" value="CUU56000.1"/>
    <property type="molecule type" value="Genomic_DNA"/>
</dbReference>
<feature type="compositionally biased region" description="Low complexity" evidence="1">
    <location>
        <begin position="511"/>
        <end position="521"/>
    </location>
</feature>
<dbReference type="PANTHER" id="PTHR48125">
    <property type="entry name" value="LP07818P1"/>
    <property type="match status" value="1"/>
</dbReference>
<sequence>MKDCFLLSSAFDADTPWIRHFHSDLERALRVREGASMTGVLNARPRPGAPDVPVRGIDAAARLPVMVALCRDDFFEDDWCGREWAVFTERLRLRPTNPAQATRGADTPHLLPLVWRRGQSAHWSAVHGLPGNPAERVAARLGRSYAAHDLHTLIRTQQWGKGGYFEVVELIADLVAAARRTPPPVLSTAAAEALPPAFGVPAEGPRPAASLRTTSPWFPPPNPSAVSSPSASSPASDPADQGPSGTGAGHRAGPVHVAVSYVGPNQPWADWIRDLLRARGHQVDLIRWNPLRGDRLSETLRAVEQSGADRLICLLSREYCVARADLSAAVTELEQWELLAGEGALRGRILRVVLDPEPLPEPLRSMSTIDLRGASAAALERLLAQVQGQGQVQGQVQRQVQGRAGHPAPQATPLPARGPHSPPRSNAPVENDFFTGRDDDLDRIAALLDRDGHAAVVAKDALPDLGESEVAIEYSNRFRMRYDVIWWISCQGDLSIAEQLDRLPAEESPESQESQESLEPAGGPPEEGGATRPAGDTPRRLLVFIAADDPDSIKEYFPQDGSHVLVVARNAGSWAQNTVAIGPLSRAESVFLLTETAPVNRGEADHLARLLRDRPGLIAEVAGHLVRREISLQRCIALLTDSQRYNDLPRDLHLRLMSMMVDDPGADPRAAQPSLSAPPVESPQTPQTPQPPAGGRRRPPTEPHPASAPPIDLTEGTQPTADEAGQSSVPQRDVFSIHAALMGVWIINDPDAFDAWMALLSERIERRILLPRHEPLAVRVMALIRHALAQTEPELLDAMARALEERAAGDPSVRQFRRHVDNVRHRWGQHSGSGSLDSTFLVDPGSTAASHLADGVVPYFFLSYARRRDSDLVERFHRRLETEIGRRARRQVNTRGFLDRVSMEGGAHWRAELQEAVRRSPMMIALCSDDYFSSSWCGREWAVFQERIRRATAPGGMPPAAIIPVRWLPLTCEPPEPAQAVQMLDVSGATRSDLPVMDLIQEDESVVLRLMRLLTERMMKIAAAALPPLERDLTELVEPLFGSTRG</sequence>
<evidence type="ECO:0000256" key="1">
    <source>
        <dbReference type="SAM" id="MobiDB-lite"/>
    </source>
</evidence>
<evidence type="ECO:0000259" key="2">
    <source>
        <dbReference type="PROSITE" id="PS50104"/>
    </source>
</evidence>
<dbReference type="InterPro" id="IPR000157">
    <property type="entry name" value="TIR_dom"/>
</dbReference>
<feature type="region of interest" description="Disordered" evidence="1">
    <location>
        <begin position="204"/>
        <end position="252"/>
    </location>
</feature>
<proteinExistence type="predicted"/>
<dbReference type="Gene3D" id="3.40.50.10140">
    <property type="entry name" value="Toll/interleukin-1 receptor homology (TIR) domain"/>
    <property type="match status" value="2"/>
</dbReference>
<name>A0A0S4QKC1_9ACTN</name>
<dbReference type="InterPro" id="IPR027417">
    <property type="entry name" value="P-loop_NTPase"/>
</dbReference>
<protein>
    <submittedName>
        <fullName evidence="3">TIR domain-containing protein</fullName>
    </submittedName>
</protein>
<organism evidence="3 4">
    <name type="scientific">Parafrankia irregularis</name>
    <dbReference type="NCBI Taxonomy" id="795642"/>
    <lineage>
        <taxon>Bacteria</taxon>
        <taxon>Bacillati</taxon>
        <taxon>Actinomycetota</taxon>
        <taxon>Actinomycetes</taxon>
        <taxon>Frankiales</taxon>
        <taxon>Frankiaceae</taxon>
        <taxon>Parafrankia</taxon>
    </lineage>
</organism>
<dbReference type="Pfam" id="PF13676">
    <property type="entry name" value="TIR_2"/>
    <property type="match status" value="2"/>
</dbReference>